<dbReference type="InterPro" id="IPR010035">
    <property type="entry name" value="Thi_S"/>
</dbReference>
<evidence type="ECO:0000313" key="2">
    <source>
        <dbReference type="Proteomes" id="UP001476282"/>
    </source>
</evidence>
<dbReference type="InterPro" id="IPR003749">
    <property type="entry name" value="ThiS/MoaD-like"/>
</dbReference>
<reference evidence="1 2" key="1">
    <citation type="submission" date="2024-02" db="EMBL/GenBank/DDBJ databases">
        <title>Haloferula sargassicola NBRC 104335.</title>
        <authorList>
            <person name="Ichikawa N."/>
            <person name="Katano-Makiyama Y."/>
            <person name="Hidaka K."/>
        </authorList>
    </citation>
    <scope>NUCLEOTIDE SEQUENCE [LARGE SCALE GENOMIC DNA]</scope>
    <source>
        <strain evidence="1 2">NBRC 104335</strain>
    </source>
</reference>
<accession>A0ABP9ULS2</accession>
<dbReference type="PANTHER" id="PTHR34472">
    <property type="entry name" value="SULFUR CARRIER PROTEIN THIS"/>
    <property type="match status" value="1"/>
</dbReference>
<dbReference type="Gene3D" id="3.10.20.30">
    <property type="match status" value="1"/>
</dbReference>
<dbReference type="Pfam" id="PF02597">
    <property type="entry name" value="ThiS"/>
    <property type="match status" value="1"/>
</dbReference>
<keyword evidence="2" id="KW-1185">Reference proteome</keyword>
<dbReference type="SUPFAM" id="SSF54285">
    <property type="entry name" value="MoaD/ThiS"/>
    <property type="match status" value="1"/>
</dbReference>
<name>A0ABP9ULS2_9BACT</name>
<evidence type="ECO:0000313" key="1">
    <source>
        <dbReference type="EMBL" id="GAA5482259.1"/>
    </source>
</evidence>
<proteinExistence type="predicted"/>
<dbReference type="EMBL" id="BAABRI010000007">
    <property type="protein sequence ID" value="GAA5482259.1"/>
    <property type="molecule type" value="Genomic_DNA"/>
</dbReference>
<protein>
    <recommendedName>
        <fullName evidence="3">Sulfur carrier protein ThiS</fullName>
    </recommendedName>
</protein>
<dbReference type="InterPro" id="IPR012675">
    <property type="entry name" value="Beta-grasp_dom_sf"/>
</dbReference>
<dbReference type="NCBIfam" id="TIGR01683">
    <property type="entry name" value="thiS"/>
    <property type="match status" value="1"/>
</dbReference>
<dbReference type="CDD" id="cd00565">
    <property type="entry name" value="Ubl_ThiS"/>
    <property type="match status" value="1"/>
</dbReference>
<dbReference type="Proteomes" id="UP001476282">
    <property type="component" value="Unassembled WGS sequence"/>
</dbReference>
<comment type="caution">
    <text evidence="1">The sequence shown here is derived from an EMBL/GenBank/DDBJ whole genome shotgun (WGS) entry which is preliminary data.</text>
</comment>
<dbReference type="InterPro" id="IPR016155">
    <property type="entry name" value="Mopterin_synth/thiamin_S_b"/>
</dbReference>
<dbReference type="RefSeq" id="WP_353566406.1">
    <property type="nucleotide sequence ID" value="NZ_BAABRI010000007.1"/>
</dbReference>
<dbReference type="PANTHER" id="PTHR34472:SF1">
    <property type="entry name" value="SULFUR CARRIER PROTEIN THIS"/>
    <property type="match status" value="1"/>
</dbReference>
<sequence>MTITLNGESTELPGDEMPVPKLLETLGLGGKPVVIELDREALPPGDHAKRSVTDGSVIEIVTIAAGG</sequence>
<evidence type="ECO:0008006" key="3">
    <source>
        <dbReference type="Google" id="ProtNLM"/>
    </source>
</evidence>
<organism evidence="1 2">
    <name type="scientific">Haloferula sargassicola</name>
    <dbReference type="NCBI Taxonomy" id="490096"/>
    <lineage>
        <taxon>Bacteria</taxon>
        <taxon>Pseudomonadati</taxon>
        <taxon>Verrucomicrobiota</taxon>
        <taxon>Verrucomicrobiia</taxon>
        <taxon>Verrucomicrobiales</taxon>
        <taxon>Verrucomicrobiaceae</taxon>
        <taxon>Haloferula</taxon>
    </lineage>
</organism>
<gene>
    <name evidence="1" type="ORF">Hsar01_01477</name>
</gene>